<keyword evidence="1 6" id="KW-0436">Ligase</keyword>
<dbReference type="EMBL" id="LN999835">
    <property type="protein sequence ID" value="CUX97250.1"/>
    <property type="molecule type" value="Genomic_DNA"/>
</dbReference>
<dbReference type="GO" id="GO:0003677">
    <property type="term" value="F:DNA binding"/>
    <property type="evidence" value="ECO:0007669"/>
    <property type="project" value="UniProtKB-UniRule"/>
</dbReference>
<dbReference type="FunFam" id="3.30.930.10:FF:000050">
    <property type="entry name" value="Bifunctional ligase/repressor BirA"/>
    <property type="match status" value="1"/>
</dbReference>
<evidence type="ECO:0000259" key="7">
    <source>
        <dbReference type="PROSITE" id="PS51733"/>
    </source>
</evidence>
<dbReference type="Gene3D" id="2.30.30.100">
    <property type="match status" value="1"/>
</dbReference>
<proteinExistence type="inferred from homology"/>
<accession>A0A143WU20</accession>
<dbReference type="NCBIfam" id="TIGR00121">
    <property type="entry name" value="birA_ligase"/>
    <property type="match status" value="1"/>
</dbReference>
<feature type="binding site" evidence="6">
    <location>
        <begin position="119"/>
        <end position="121"/>
    </location>
    <ligand>
        <name>biotin</name>
        <dbReference type="ChEBI" id="CHEBI:57586"/>
    </ligand>
</feature>
<keyword evidence="3 6" id="KW-0067">ATP-binding</keyword>
<comment type="function">
    <text evidence="6">Acts both as a biotin--[acetyl-CoA-carboxylase] ligase and a biotin-operon repressor. In the presence of ATP, BirA activates biotin to form the BirA-biotinyl-5'-adenylate (BirA-bio-5'-AMP or holoBirA) complex. HoloBirA can either transfer the biotinyl moiety to the biotin carboxyl carrier protein (BCCP) subunit of acetyl-CoA carboxylase, or bind to the biotin operator site and inhibit transcription of the operon.</text>
</comment>
<dbReference type="InterPro" id="IPR008988">
    <property type="entry name" value="Transcriptional_repressor_C"/>
</dbReference>
<feature type="binding site" evidence="6">
    <location>
        <position position="115"/>
    </location>
    <ligand>
        <name>biotin</name>
        <dbReference type="ChEBI" id="CHEBI:57586"/>
    </ligand>
</feature>
<dbReference type="EC" id="6.3.4.15" evidence="6"/>
<dbReference type="Gene3D" id="1.10.10.10">
    <property type="entry name" value="Winged helix-like DNA-binding domain superfamily/Winged helix DNA-binding domain"/>
    <property type="match status" value="1"/>
</dbReference>
<keyword evidence="6" id="KW-0805">Transcription regulation</keyword>
<keyword evidence="9" id="KW-1185">Reference proteome</keyword>
<dbReference type="InterPro" id="IPR003142">
    <property type="entry name" value="BPL_C"/>
</dbReference>
<gene>
    <name evidence="6 8" type="primary">birA</name>
    <name evidence="8" type="ORF">TPER_HE00330</name>
</gene>
<dbReference type="HAMAP" id="MF_00978">
    <property type="entry name" value="Bifunct_BirA"/>
    <property type="match status" value="1"/>
</dbReference>
<keyword evidence="2 6" id="KW-0547">Nucleotide-binding</keyword>
<sequence length="319" mass="35501">MKDIKNISILLKLISLLSDGKFHSNQQVKETLGISDFAIHQHVQTVRDWGVDVSTVSGKGYYLHEPLQLLDEATIRTRLPGGRLTVLPVIHSTNQYLIERIGSLQPGDACVAEYQTQGRGRRGRQWISSFGNNLYLSIYWRFKHGHAAIGLSLMVSIVMAEVLQRLGAEGVRIKWPNDLYLDDRKLAGILVEVSGKNGDVAHVVIGIGMNLMMREPTSINQGWINLQEAGIAIDRNALVTELTDELRQTLQQFECNGLVPFDSRWQALDNLFNQPVKLLIGNQEINGIARGIDAHGALLLEQQGEMSAYLGGEITLRSL</sequence>
<dbReference type="KEGG" id="hed:TPER_HE00330"/>
<dbReference type="PANTHER" id="PTHR12835">
    <property type="entry name" value="BIOTIN PROTEIN LIGASE"/>
    <property type="match status" value="1"/>
</dbReference>
<name>A0A143WU20_9ENTR</name>
<dbReference type="NCBIfam" id="NF008849">
    <property type="entry name" value="PRK11886.1-4"/>
    <property type="match status" value="1"/>
</dbReference>
<dbReference type="Pfam" id="PF02237">
    <property type="entry name" value="BPL_C"/>
    <property type="match status" value="1"/>
</dbReference>
<dbReference type="SUPFAM" id="SSF50037">
    <property type="entry name" value="C-terminal domain of transcriptional repressors"/>
    <property type="match status" value="1"/>
</dbReference>
<reference evidence="9" key="1">
    <citation type="submission" date="2016-01" db="EMBL/GenBank/DDBJ databases">
        <authorList>
            <person name="Husnik F."/>
        </authorList>
    </citation>
    <scope>NUCLEOTIDE SEQUENCE [LARGE SCALE GENOMIC DNA]</scope>
</reference>
<dbReference type="InterPro" id="IPR004143">
    <property type="entry name" value="BPL_LPL_catalytic"/>
</dbReference>
<dbReference type="GO" id="GO:0005737">
    <property type="term" value="C:cytoplasm"/>
    <property type="evidence" value="ECO:0007669"/>
    <property type="project" value="TreeGrafter"/>
</dbReference>
<dbReference type="Gene3D" id="3.30.930.10">
    <property type="entry name" value="Bira Bifunctional Protein, Domain 2"/>
    <property type="match status" value="1"/>
</dbReference>
<dbReference type="InterPro" id="IPR030855">
    <property type="entry name" value="Bifunct_BirA"/>
</dbReference>
<evidence type="ECO:0000256" key="2">
    <source>
        <dbReference type="ARBA" id="ARBA00022741"/>
    </source>
</evidence>
<protein>
    <recommendedName>
        <fullName evidence="6">Bifunctional ligase/repressor BirA</fullName>
    </recommendedName>
    <alternativeName>
        <fullName evidence="6">Biotin operon repressor</fullName>
    </alternativeName>
    <alternativeName>
        <fullName evidence="6">Biotin--[acetyl-CoA-carboxylase] ligase</fullName>
        <ecNumber evidence="6">6.3.4.15</ecNumber>
    </alternativeName>
    <alternativeName>
        <fullName evidence="6">Biotin--protein ligase</fullName>
    </alternativeName>
    <alternativeName>
        <fullName evidence="6">Biotin-[acetyl-CoA carboxylase] synthetase</fullName>
    </alternativeName>
</protein>
<keyword evidence="6" id="KW-0678">Repressor</keyword>
<dbReference type="Pfam" id="PF03099">
    <property type="entry name" value="BPL_LplA_LipB"/>
    <property type="match status" value="1"/>
</dbReference>
<feature type="binding site" evidence="6">
    <location>
        <position position="185"/>
    </location>
    <ligand>
        <name>biotin</name>
        <dbReference type="ChEBI" id="CHEBI:57586"/>
    </ligand>
</feature>
<dbReference type="PANTHER" id="PTHR12835:SF5">
    <property type="entry name" value="BIOTIN--PROTEIN LIGASE"/>
    <property type="match status" value="1"/>
</dbReference>
<comment type="catalytic activity">
    <reaction evidence="5 6">
        <text>biotin + L-lysyl-[protein] + ATP = N(6)-biotinyl-L-lysyl-[protein] + AMP + diphosphate + H(+)</text>
        <dbReference type="Rhea" id="RHEA:11756"/>
        <dbReference type="Rhea" id="RHEA-COMP:9752"/>
        <dbReference type="Rhea" id="RHEA-COMP:10505"/>
        <dbReference type="ChEBI" id="CHEBI:15378"/>
        <dbReference type="ChEBI" id="CHEBI:29969"/>
        <dbReference type="ChEBI" id="CHEBI:30616"/>
        <dbReference type="ChEBI" id="CHEBI:33019"/>
        <dbReference type="ChEBI" id="CHEBI:57586"/>
        <dbReference type="ChEBI" id="CHEBI:83144"/>
        <dbReference type="ChEBI" id="CHEBI:456215"/>
        <dbReference type="EC" id="6.3.4.15"/>
    </reaction>
</comment>
<feature type="binding site" evidence="6">
    <location>
        <begin position="92"/>
        <end position="94"/>
    </location>
    <ligand>
        <name>biotin</name>
        <dbReference type="ChEBI" id="CHEBI:57586"/>
    </ligand>
</feature>
<dbReference type="PATRIC" id="fig|1778263.3.peg.329"/>
<feature type="DNA-binding region" description="H-T-H motif" evidence="6">
    <location>
        <begin position="25"/>
        <end position="44"/>
    </location>
</feature>
<dbReference type="SUPFAM" id="SSF55681">
    <property type="entry name" value="Class II aaRS and biotin synthetases"/>
    <property type="match status" value="1"/>
</dbReference>
<dbReference type="STRING" id="1778263.TPER_HE00330"/>
<dbReference type="SUPFAM" id="SSF46785">
    <property type="entry name" value="Winged helix' DNA-binding domain"/>
    <property type="match status" value="1"/>
</dbReference>
<feature type="domain" description="BPL/LPL catalytic" evidence="7">
    <location>
        <begin position="69"/>
        <end position="254"/>
    </location>
</feature>
<dbReference type="InterPro" id="IPR045864">
    <property type="entry name" value="aa-tRNA-synth_II/BPL/LPL"/>
</dbReference>
<dbReference type="InterPro" id="IPR004408">
    <property type="entry name" value="Biotin_CoA_COase_ligase"/>
</dbReference>
<dbReference type="Proteomes" id="UP000095477">
    <property type="component" value="Chromosome I"/>
</dbReference>
<dbReference type="PROSITE" id="PS51733">
    <property type="entry name" value="BPL_LPL_CATALYTIC"/>
    <property type="match status" value="1"/>
</dbReference>
<dbReference type="CDD" id="cd16442">
    <property type="entry name" value="BPL"/>
    <property type="match status" value="1"/>
</dbReference>
<evidence type="ECO:0000256" key="1">
    <source>
        <dbReference type="ARBA" id="ARBA00022598"/>
    </source>
</evidence>
<dbReference type="NCBIfam" id="NF008847">
    <property type="entry name" value="PRK11886.1-2"/>
    <property type="match status" value="1"/>
</dbReference>
<evidence type="ECO:0000256" key="4">
    <source>
        <dbReference type="ARBA" id="ARBA00023267"/>
    </source>
</evidence>
<evidence type="ECO:0000256" key="6">
    <source>
        <dbReference type="HAMAP-Rule" id="MF_00978"/>
    </source>
</evidence>
<dbReference type="GO" id="GO:0004077">
    <property type="term" value="F:biotin--[biotin carboxyl-carrier protein] ligase activity"/>
    <property type="evidence" value="ECO:0007669"/>
    <property type="project" value="UniProtKB-UniRule"/>
</dbReference>
<dbReference type="InterPro" id="IPR036388">
    <property type="entry name" value="WH-like_DNA-bd_sf"/>
</dbReference>
<dbReference type="GO" id="GO:0006355">
    <property type="term" value="P:regulation of DNA-templated transcription"/>
    <property type="evidence" value="ECO:0007669"/>
    <property type="project" value="UniProtKB-UniRule"/>
</dbReference>
<keyword evidence="4 6" id="KW-0092">Biotin</keyword>
<dbReference type="GO" id="GO:0005524">
    <property type="term" value="F:ATP binding"/>
    <property type="evidence" value="ECO:0007669"/>
    <property type="project" value="UniProtKB-UniRule"/>
</dbReference>
<evidence type="ECO:0000256" key="5">
    <source>
        <dbReference type="ARBA" id="ARBA00047846"/>
    </source>
</evidence>
<evidence type="ECO:0000313" key="8">
    <source>
        <dbReference type="EMBL" id="CUX97250.1"/>
    </source>
</evidence>
<dbReference type="AlphaFoldDB" id="A0A143WU20"/>
<evidence type="ECO:0000313" key="9">
    <source>
        <dbReference type="Proteomes" id="UP000095477"/>
    </source>
</evidence>
<evidence type="ECO:0000256" key="3">
    <source>
        <dbReference type="ARBA" id="ARBA00022840"/>
    </source>
</evidence>
<organism evidence="8 9">
    <name type="scientific">Candidatus Hoaglandella endobia</name>
    <dbReference type="NCBI Taxonomy" id="1778263"/>
    <lineage>
        <taxon>Bacteria</taxon>
        <taxon>Pseudomonadati</taxon>
        <taxon>Pseudomonadota</taxon>
        <taxon>Gammaproteobacteria</taxon>
        <taxon>Enterobacterales</taxon>
        <taxon>Enterobacteriaceae</taxon>
        <taxon>Candidatus Hoaglandella</taxon>
    </lineage>
</organism>
<comment type="similarity">
    <text evidence="6">Belongs to the biotin--protein ligase family.</text>
</comment>
<keyword evidence="6" id="KW-0804">Transcription</keyword>
<keyword evidence="6" id="KW-0238">DNA-binding</keyword>
<dbReference type="InterPro" id="IPR036390">
    <property type="entry name" value="WH_DNA-bd_sf"/>
</dbReference>